<reference evidence="2 3" key="1">
    <citation type="journal article" date="2023" name="Microbiol. Resour. Announc.">
        <title>Complete Genome Sequence of Imperialibacter roseus strain P4T.</title>
        <authorList>
            <person name="Tizabi D.R."/>
            <person name="Bachvaroff T."/>
            <person name="Hill R.T."/>
        </authorList>
    </citation>
    <scope>NUCLEOTIDE SEQUENCE [LARGE SCALE GENOMIC DNA]</scope>
    <source>
        <strain evidence="2 3">P4T</strain>
    </source>
</reference>
<evidence type="ECO:0000256" key="1">
    <source>
        <dbReference type="SAM" id="Phobius"/>
    </source>
</evidence>
<name>A0ABZ0J0R5_9BACT</name>
<protein>
    <submittedName>
        <fullName evidence="2">DUF3750 domain-containing protein</fullName>
    </submittedName>
</protein>
<dbReference type="EMBL" id="CP136051">
    <property type="protein sequence ID" value="WOK09516.1"/>
    <property type="molecule type" value="Genomic_DNA"/>
</dbReference>
<keyword evidence="1" id="KW-0812">Transmembrane</keyword>
<proteinExistence type="predicted"/>
<feature type="transmembrane region" description="Helical" evidence="1">
    <location>
        <begin position="18"/>
        <end position="34"/>
    </location>
</feature>
<organism evidence="2 3">
    <name type="scientific">Imperialibacter roseus</name>
    <dbReference type="NCBI Taxonomy" id="1324217"/>
    <lineage>
        <taxon>Bacteria</taxon>
        <taxon>Pseudomonadati</taxon>
        <taxon>Bacteroidota</taxon>
        <taxon>Cytophagia</taxon>
        <taxon>Cytophagales</taxon>
        <taxon>Flammeovirgaceae</taxon>
        <taxon>Imperialibacter</taxon>
    </lineage>
</organism>
<dbReference type="InterPro" id="IPR022224">
    <property type="entry name" value="DUF3750"/>
</dbReference>
<keyword evidence="1" id="KW-1133">Transmembrane helix</keyword>
<keyword evidence="3" id="KW-1185">Reference proteome</keyword>
<accession>A0ABZ0J0R5</accession>
<keyword evidence="1" id="KW-0472">Membrane</keyword>
<dbReference type="Pfam" id="PF12570">
    <property type="entry name" value="DUF3750"/>
    <property type="match status" value="1"/>
</dbReference>
<evidence type="ECO:0000313" key="3">
    <source>
        <dbReference type="Proteomes" id="UP001302349"/>
    </source>
</evidence>
<gene>
    <name evidence="2" type="ORF">RT717_12790</name>
</gene>
<sequence length="280" mass="30691">MDRQLNVKPKKKFRLSKVAWLVFGLCYVYGIYLIEPFKIHRERLAASDIGGSAYSYCLAPKPEQYEGAVIQVYAARTWGTKKILAVHTWIATKRQAADHYQVSQIIGWALSRNGTALFTEPGIPDKSWYGNEPTLLLDKRGSEAELLIGQVEAAIETYPYADTYTVWPGPNSNTFIAWLGLEVPELGLDLPSTAIGKDWRPWKETFGWSASGTGVQASVYGLLGLTVGFQEGLEVNVLGLSMEVDVFDLALELPAVGRVGTAPVDIDGSVSSTKTDKAGQ</sequence>
<evidence type="ECO:0000313" key="2">
    <source>
        <dbReference type="EMBL" id="WOK09516.1"/>
    </source>
</evidence>
<dbReference type="RefSeq" id="WP_317492131.1">
    <property type="nucleotide sequence ID" value="NZ_CP136051.1"/>
</dbReference>
<dbReference type="Proteomes" id="UP001302349">
    <property type="component" value="Chromosome"/>
</dbReference>